<dbReference type="InterPro" id="IPR027417">
    <property type="entry name" value="P-loop_NTPase"/>
</dbReference>
<reference evidence="15 16" key="1">
    <citation type="submission" date="2008-04" db="EMBL/GenBank/DDBJ databases">
        <title>Complete sequence of chromosome of Natranaerobius thermophilus JW/NM-WN-LF.</title>
        <authorList>
            <consortium name="US DOE Joint Genome Institute"/>
            <person name="Copeland A."/>
            <person name="Lucas S."/>
            <person name="Lapidus A."/>
            <person name="Glavina del Rio T."/>
            <person name="Dalin E."/>
            <person name="Tice H."/>
            <person name="Bruce D."/>
            <person name="Goodwin L."/>
            <person name="Pitluck S."/>
            <person name="Chertkov O."/>
            <person name="Brettin T."/>
            <person name="Detter J.C."/>
            <person name="Han C."/>
            <person name="Kuske C.R."/>
            <person name="Schmutz J."/>
            <person name="Larimer F."/>
            <person name="Land M."/>
            <person name="Hauser L."/>
            <person name="Kyrpides N."/>
            <person name="Lykidis A."/>
            <person name="Mesbah N.M."/>
            <person name="Wiegel J."/>
        </authorList>
    </citation>
    <scope>NUCLEOTIDE SEQUENCE [LARGE SCALE GENOMIC DNA]</scope>
    <source>
        <strain evidence="16">ATCC BAA-1301 / DSM 18059 / JW/NM-WN-LF</strain>
    </source>
</reference>
<dbReference type="PROSITE" id="PS51192">
    <property type="entry name" value="HELICASE_ATP_BIND_1"/>
    <property type="match status" value="1"/>
</dbReference>
<dbReference type="InParanoid" id="B2A2K0"/>
<evidence type="ECO:0000256" key="12">
    <source>
        <dbReference type="HAMAP-Rule" id="MF_00983"/>
    </source>
</evidence>
<dbReference type="EMBL" id="CP001034">
    <property type="protein sequence ID" value="ACB84915.1"/>
    <property type="molecule type" value="Genomic_DNA"/>
</dbReference>
<dbReference type="InterPro" id="IPR041222">
    <property type="entry name" value="PriA_3primeBD"/>
</dbReference>
<evidence type="ECO:0000256" key="2">
    <source>
        <dbReference type="ARBA" id="ARBA00022705"/>
    </source>
</evidence>
<evidence type="ECO:0000256" key="9">
    <source>
        <dbReference type="ARBA" id="ARBA00023125"/>
    </source>
</evidence>
<feature type="binding site" evidence="12">
    <location>
        <position position="492"/>
    </location>
    <ligand>
        <name>Zn(2+)</name>
        <dbReference type="ChEBI" id="CHEBI:29105"/>
        <label>1</label>
    </ligand>
</feature>
<evidence type="ECO:0000256" key="7">
    <source>
        <dbReference type="ARBA" id="ARBA00022833"/>
    </source>
</evidence>
<dbReference type="eggNOG" id="COG1198">
    <property type="taxonomic scope" value="Bacteria"/>
</dbReference>
<dbReference type="GO" id="GO:1990077">
    <property type="term" value="C:primosome complex"/>
    <property type="evidence" value="ECO:0007669"/>
    <property type="project" value="UniProtKB-UniRule"/>
</dbReference>
<keyword evidence="7 12" id="KW-0862">Zinc</keyword>
<dbReference type="SMART" id="SM00487">
    <property type="entry name" value="DEXDc"/>
    <property type="match status" value="1"/>
</dbReference>
<evidence type="ECO:0000256" key="3">
    <source>
        <dbReference type="ARBA" id="ARBA00022723"/>
    </source>
</evidence>
<dbReference type="InterPro" id="IPR041236">
    <property type="entry name" value="PriA_C"/>
</dbReference>
<dbReference type="EC" id="5.6.2.4" evidence="12"/>
<dbReference type="PANTHER" id="PTHR30580">
    <property type="entry name" value="PRIMOSOMAL PROTEIN N"/>
    <property type="match status" value="1"/>
</dbReference>
<organism evidence="15 16">
    <name type="scientific">Natranaerobius thermophilus (strain ATCC BAA-1301 / DSM 18059 / JW/NM-WN-LF)</name>
    <dbReference type="NCBI Taxonomy" id="457570"/>
    <lineage>
        <taxon>Bacteria</taxon>
        <taxon>Bacillati</taxon>
        <taxon>Bacillota</taxon>
        <taxon>Clostridia</taxon>
        <taxon>Natranaerobiales</taxon>
        <taxon>Natranaerobiaceae</taxon>
        <taxon>Natranaerobius</taxon>
    </lineage>
</organism>
<evidence type="ECO:0000256" key="11">
    <source>
        <dbReference type="ARBA" id="ARBA00048988"/>
    </source>
</evidence>
<dbReference type="GO" id="GO:0006270">
    <property type="term" value="P:DNA replication initiation"/>
    <property type="evidence" value="ECO:0007669"/>
    <property type="project" value="TreeGrafter"/>
</dbReference>
<dbReference type="InterPro" id="IPR042115">
    <property type="entry name" value="PriA_3primeBD_sf"/>
</dbReference>
<dbReference type="CDD" id="cd18804">
    <property type="entry name" value="SF2_C_priA"/>
    <property type="match status" value="1"/>
</dbReference>
<evidence type="ECO:0000313" key="16">
    <source>
        <dbReference type="Proteomes" id="UP000001683"/>
    </source>
</evidence>
<dbReference type="NCBIfam" id="TIGR00595">
    <property type="entry name" value="priA"/>
    <property type="match status" value="1"/>
</dbReference>
<dbReference type="AlphaFoldDB" id="B2A2K0"/>
<evidence type="ECO:0000256" key="10">
    <source>
        <dbReference type="ARBA" id="ARBA00023235"/>
    </source>
</evidence>
<dbReference type="GO" id="GO:0005524">
    <property type="term" value="F:ATP binding"/>
    <property type="evidence" value="ECO:0007669"/>
    <property type="project" value="UniProtKB-UniRule"/>
</dbReference>
<comment type="catalytic activity">
    <reaction evidence="11 12">
        <text>ATP + H2O = ADP + phosphate + H(+)</text>
        <dbReference type="Rhea" id="RHEA:13065"/>
        <dbReference type="ChEBI" id="CHEBI:15377"/>
        <dbReference type="ChEBI" id="CHEBI:15378"/>
        <dbReference type="ChEBI" id="CHEBI:30616"/>
        <dbReference type="ChEBI" id="CHEBI:43474"/>
        <dbReference type="ChEBI" id="CHEBI:456216"/>
        <dbReference type="EC" id="5.6.2.4"/>
    </reaction>
</comment>
<feature type="binding site" evidence="12">
    <location>
        <position position="452"/>
    </location>
    <ligand>
        <name>Zn(2+)</name>
        <dbReference type="ChEBI" id="CHEBI:29105"/>
        <label>1</label>
    </ligand>
</feature>
<dbReference type="PANTHER" id="PTHR30580:SF0">
    <property type="entry name" value="PRIMOSOMAL PROTEIN N"/>
    <property type="match status" value="1"/>
</dbReference>
<keyword evidence="4 12" id="KW-0547">Nucleotide-binding</keyword>
<dbReference type="FunFam" id="3.40.1440.60:FF:000001">
    <property type="entry name" value="Primosomal protein N"/>
    <property type="match status" value="1"/>
</dbReference>
<evidence type="ECO:0000256" key="6">
    <source>
        <dbReference type="ARBA" id="ARBA00022806"/>
    </source>
</evidence>
<dbReference type="RefSeq" id="WP_012447790.1">
    <property type="nucleotide sequence ID" value="NC_010718.1"/>
</dbReference>
<dbReference type="Pfam" id="PF00271">
    <property type="entry name" value="Helicase_C"/>
    <property type="match status" value="1"/>
</dbReference>
<keyword evidence="8 12" id="KW-0067">ATP-binding</keyword>
<sequence length="749" mass="85500">MKYCHVTILDIVSDELDRQFTYKITPHLESRVTRGSLVKVPFGKRNVNAVVNEVTGTTSLSKDKIKNVNQVLSDQPLPEDIMELAQWMSSYYLCSLSKAYNIMVPQGLKSGVNRIYKKYVSIADITEARKLLDSAKAPKQRKVLERLLSNSPLALDQLLDELKITKSPVESLYGKGIINIQSSRSYREPIDFKQIEEYKPKEPTQAQKTVLKLIKNQGRGSCDNTSPKKPKPFLLFGVTGSGKTEIYLQLIESYLQQGLQTIVLIPEISLTPQTIERFVGRFGNQVAVTHSKLSHGERLDQWEKMLWGKANIVVGPRSAVFAPFSNLGLIIIDEEQEGSYKQEELPRYHAREVAERRCQFKDGQLLLGTATPSLESIHRVKSDDYNLAELPERVGDVELPDISVIDMKEEFQKGNKSVFSRELILKLKEVTDKGEQTILFLNRRGYSTFLLCRECGYTVTCPRCEVTLTYHKSINQLLCHYCDYTEPLSKFCPDCNSDKIKEFGTGTQKIERELKKYLPDLKTIRMDVDTTRKKNSHQELLGKFKNKQANVLIGTQMIAKGLDFPDVSLVGIITADTALNLPDFRAGEKTFQLLTQVAGRAGRRDNNQRGQVVIQTYNPDHYSIEAVKNENVRKFTGEELALRKKLGYPPFKRMIRIMLRSPYEQAVSHQVEELSQKLQDMGYEVLGPTPCPIPKIKDEFRWHLMLRLDLNNQEIIDEQLRDYLLTTKNNLSQQGKIRMAIDVDPLNLL</sequence>
<dbReference type="KEGG" id="nth:Nther_1332"/>
<dbReference type="GO" id="GO:0003677">
    <property type="term" value="F:DNA binding"/>
    <property type="evidence" value="ECO:0007669"/>
    <property type="project" value="UniProtKB-UniRule"/>
</dbReference>
<evidence type="ECO:0000256" key="5">
    <source>
        <dbReference type="ARBA" id="ARBA00022801"/>
    </source>
</evidence>
<proteinExistence type="inferred from homology"/>
<dbReference type="GO" id="GO:0043138">
    <property type="term" value="F:3'-5' DNA helicase activity"/>
    <property type="evidence" value="ECO:0007669"/>
    <property type="project" value="UniProtKB-EC"/>
</dbReference>
<dbReference type="OrthoDB" id="9759544at2"/>
<comment type="cofactor">
    <cofactor evidence="12">
        <name>Zn(2+)</name>
        <dbReference type="ChEBI" id="CHEBI:29105"/>
    </cofactor>
    <text evidence="12">Binds 2 zinc ions per subunit.</text>
</comment>
<dbReference type="NCBIfam" id="NF004066">
    <property type="entry name" value="PRK05580.1-3"/>
    <property type="match status" value="1"/>
</dbReference>
<keyword evidence="6 12" id="KW-0347">Helicase</keyword>
<gene>
    <name evidence="12" type="primary">priA</name>
    <name evidence="15" type="ordered locus">Nther_1332</name>
</gene>
<dbReference type="InterPro" id="IPR040498">
    <property type="entry name" value="PriA_CRR"/>
</dbReference>
<keyword evidence="1 12" id="KW-0639">Primosome</keyword>
<dbReference type="CDD" id="cd17929">
    <property type="entry name" value="DEXHc_priA"/>
    <property type="match status" value="1"/>
</dbReference>
<dbReference type="GO" id="GO:0006302">
    <property type="term" value="P:double-strand break repair"/>
    <property type="evidence" value="ECO:0007669"/>
    <property type="project" value="InterPro"/>
</dbReference>
<feature type="binding site" evidence="12">
    <location>
        <position position="482"/>
    </location>
    <ligand>
        <name>Zn(2+)</name>
        <dbReference type="ChEBI" id="CHEBI:29105"/>
        <label>2</label>
    </ligand>
</feature>
<feature type="binding site" evidence="12">
    <location>
        <position position="461"/>
    </location>
    <ligand>
        <name>Zn(2+)</name>
        <dbReference type="ChEBI" id="CHEBI:29105"/>
        <label>2</label>
    </ligand>
</feature>
<keyword evidence="2 12" id="KW-0235">DNA replication</keyword>
<evidence type="ECO:0000256" key="8">
    <source>
        <dbReference type="ARBA" id="ARBA00022840"/>
    </source>
</evidence>
<comment type="function">
    <text evidence="12">Initiates the restart of stalled replication forks, which reloads the replicative helicase on sites other than the origin of replication. Recognizes and binds to abandoned replication forks and remodels them to uncover a helicase loading site. Promotes assembly of the primosome at these replication forks.</text>
</comment>
<dbReference type="Pfam" id="PF18074">
    <property type="entry name" value="PriA_C"/>
    <property type="match status" value="1"/>
</dbReference>
<feature type="binding site" evidence="12">
    <location>
        <position position="495"/>
    </location>
    <ligand>
        <name>Zn(2+)</name>
        <dbReference type="ChEBI" id="CHEBI:29105"/>
        <label>1</label>
    </ligand>
</feature>
<comment type="similarity">
    <text evidence="12">Belongs to the helicase family. PriA subfamily.</text>
</comment>
<keyword evidence="5 12" id="KW-0378">Hydrolase</keyword>
<dbReference type="InterPro" id="IPR011545">
    <property type="entry name" value="DEAD/DEAH_box_helicase_dom"/>
</dbReference>
<dbReference type="SMART" id="SM00490">
    <property type="entry name" value="HELICc"/>
    <property type="match status" value="1"/>
</dbReference>
<dbReference type="STRING" id="457570.Nther_1332"/>
<dbReference type="Pfam" id="PF00270">
    <property type="entry name" value="DEAD"/>
    <property type="match status" value="1"/>
</dbReference>
<evidence type="ECO:0000256" key="1">
    <source>
        <dbReference type="ARBA" id="ARBA00022515"/>
    </source>
</evidence>
<feature type="binding site" evidence="12">
    <location>
        <position position="455"/>
    </location>
    <ligand>
        <name>Zn(2+)</name>
        <dbReference type="ChEBI" id="CHEBI:29105"/>
        <label>1</label>
    </ligand>
</feature>
<dbReference type="HAMAP" id="MF_00983">
    <property type="entry name" value="PriA"/>
    <property type="match status" value="1"/>
</dbReference>
<dbReference type="InterPro" id="IPR001650">
    <property type="entry name" value="Helicase_C-like"/>
</dbReference>
<keyword evidence="10 12" id="KW-0413">Isomerase</keyword>
<accession>B2A2K0</accession>
<comment type="catalytic activity">
    <reaction evidence="12">
        <text>Couples ATP hydrolysis with the unwinding of duplex DNA by translocating in the 3'-5' direction.</text>
        <dbReference type="EC" id="5.6.2.4"/>
    </reaction>
</comment>
<feature type="binding site" evidence="12">
    <location>
        <position position="464"/>
    </location>
    <ligand>
        <name>Zn(2+)</name>
        <dbReference type="ChEBI" id="CHEBI:29105"/>
        <label>2</label>
    </ligand>
</feature>
<dbReference type="PROSITE" id="PS51194">
    <property type="entry name" value="HELICASE_CTER"/>
    <property type="match status" value="1"/>
</dbReference>
<dbReference type="GO" id="GO:0016887">
    <property type="term" value="F:ATP hydrolysis activity"/>
    <property type="evidence" value="ECO:0007669"/>
    <property type="project" value="RHEA"/>
</dbReference>
<dbReference type="SUPFAM" id="SSF52540">
    <property type="entry name" value="P-loop containing nucleoside triphosphate hydrolases"/>
    <property type="match status" value="1"/>
</dbReference>
<dbReference type="GO" id="GO:0008270">
    <property type="term" value="F:zinc ion binding"/>
    <property type="evidence" value="ECO:0007669"/>
    <property type="project" value="UniProtKB-UniRule"/>
</dbReference>
<evidence type="ECO:0000259" key="13">
    <source>
        <dbReference type="PROSITE" id="PS51192"/>
    </source>
</evidence>
<keyword evidence="3 12" id="KW-0479">Metal-binding</keyword>
<dbReference type="GO" id="GO:0006269">
    <property type="term" value="P:DNA replication, synthesis of primer"/>
    <property type="evidence" value="ECO:0007669"/>
    <property type="project" value="UniProtKB-KW"/>
</dbReference>
<protein>
    <recommendedName>
        <fullName evidence="12">Replication restart protein PriA</fullName>
    </recommendedName>
    <alternativeName>
        <fullName evidence="12">ATP-dependent DNA helicase PriA</fullName>
        <ecNumber evidence="12">5.6.2.4</ecNumber>
    </alternativeName>
    <alternativeName>
        <fullName evidence="12">DNA 3'-5' helicase PriA</fullName>
    </alternativeName>
</protein>
<evidence type="ECO:0000313" key="15">
    <source>
        <dbReference type="EMBL" id="ACB84915.1"/>
    </source>
</evidence>
<dbReference type="Proteomes" id="UP000001683">
    <property type="component" value="Chromosome"/>
</dbReference>
<dbReference type="InterPro" id="IPR005259">
    <property type="entry name" value="PriA"/>
</dbReference>
<evidence type="ECO:0000256" key="4">
    <source>
        <dbReference type="ARBA" id="ARBA00022741"/>
    </source>
</evidence>
<keyword evidence="9 12" id="KW-0238">DNA-binding</keyword>
<dbReference type="Gene3D" id="3.40.1440.60">
    <property type="entry name" value="PriA, 3(prime) DNA-binding domain"/>
    <property type="match status" value="1"/>
</dbReference>
<dbReference type="Pfam" id="PF17764">
    <property type="entry name" value="PriA_3primeBD"/>
    <property type="match status" value="1"/>
</dbReference>
<dbReference type="InterPro" id="IPR014001">
    <property type="entry name" value="Helicase_ATP-bd"/>
</dbReference>
<evidence type="ECO:0000259" key="14">
    <source>
        <dbReference type="PROSITE" id="PS51194"/>
    </source>
</evidence>
<reference evidence="15 16" key="2">
    <citation type="journal article" date="2011" name="J. Bacteriol.">
        <title>Complete genome sequence of the anaerobic, halophilic alkalithermophile Natranaerobius thermophilus JW/NM-WN-LF.</title>
        <authorList>
            <person name="Zhao B."/>
            <person name="Mesbah N.M."/>
            <person name="Dalin E."/>
            <person name="Goodwin L."/>
            <person name="Nolan M."/>
            <person name="Pitluck S."/>
            <person name="Chertkov O."/>
            <person name="Brettin T.S."/>
            <person name="Han J."/>
            <person name="Larimer F.W."/>
            <person name="Land M.L."/>
            <person name="Hauser L."/>
            <person name="Kyrpides N."/>
            <person name="Wiegel J."/>
        </authorList>
    </citation>
    <scope>NUCLEOTIDE SEQUENCE [LARGE SCALE GENOMIC DNA]</scope>
    <source>
        <strain evidence="16">ATCC BAA-1301 / DSM 18059 / JW/NM-WN-LF</strain>
    </source>
</reference>
<dbReference type="FunCoup" id="B2A2K0">
    <property type="interactions" value="418"/>
</dbReference>
<dbReference type="FunFam" id="3.40.50.300:FF:000489">
    <property type="entry name" value="Primosome assembly protein PriA"/>
    <property type="match status" value="1"/>
</dbReference>
<feature type="binding site" evidence="12">
    <location>
        <position position="479"/>
    </location>
    <ligand>
        <name>Zn(2+)</name>
        <dbReference type="ChEBI" id="CHEBI:29105"/>
        <label>2</label>
    </ligand>
</feature>
<dbReference type="GO" id="GO:0006310">
    <property type="term" value="P:DNA recombination"/>
    <property type="evidence" value="ECO:0007669"/>
    <property type="project" value="InterPro"/>
</dbReference>
<dbReference type="Gene3D" id="3.40.50.300">
    <property type="entry name" value="P-loop containing nucleotide triphosphate hydrolases"/>
    <property type="match status" value="2"/>
</dbReference>
<keyword evidence="16" id="KW-1185">Reference proteome</keyword>
<comment type="subunit">
    <text evidence="12">Component of the replication restart primosome.</text>
</comment>
<feature type="domain" description="Helicase ATP-binding" evidence="13">
    <location>
        <begin position="224"/>
        <end position="390"/>
    </location>
</feature>
<feature type="domain" description="Helicase C-terminal" evidence="14">
    <location>
        <begin position="487"/>
        <end position="675"/>
    </location>
</feature>
<dbReference type="HOGENOM" id="CLU_013353_3_1_9"/>
<name>B2A2K0_NATTJ</name>
<dbReference type="Pfam" id="PF18319">
    <property type="entry name" value="Zn_ribbon_PriA"/>
    <property type="match status" value="1"/>
</dbReference>